<dbReference type="InterPro" id="IPR002110">
    <property type="entry name" value="Ankyrin_rpt"/>
</dbReference>
<keyword evidence="1" id="KW-0040">ANK repeat</keyword>
<gene>
    <name evidence="2" type="ORF">HNP38_001382</name>
</gene>
<evidence type="ECO:0000313" key="3">
    <source>
        <dbReference type="Proteomes" id="UP000592180"/>
    </source>
</evidence>
<evidence type="ECO:0000256" key="1">
    <source>
        <dbReference type="PROSITE-ProRule" id="PRU00023"/>
    </source>
</evidence>
<dbReference type="EMBL" id="JACHLE010000001">
    <property type="protein sequence ID" value="MBB4806110.1"/>
    <property type="molecule type" value="Genomic_DNA"/>
</dbReference>
<keyword evidence="3" id="KW-1185">Reference proteome</keyword>
<dbReference type="AlphaFoldDB" id="A0A840KF09"/>
<proteinExistence type="predicted"/>
<dbReference type="Proteomes" id="UP000592180">
    <property type="component" value="Unassembled WGS sequence"/>
</dbReference>
<organism evidence="2 3">
    <name type="scientific">Chryseobacterium defluvii</name>
    <dbReference type="NCBI Taxonomy" id="160396"/>
    <lineage>
        <taxon>Bacteria</taxon>
        <taxon>Pseudomonadati</taxon>
        <taxon>Bacteroidota</taxon>
        <taxon>Flavobacteriia</taxon>
        <taxon>Flavobacteriales</taxon>
        <taxon>Weeksellaceae</taxon>
        <taxon>Chryseobacterium group</taxon>
        <taxon>Chryseobacterium</taxon>
    </lineage>
</organism>
<dbReference type="Gene3D" id="1.25.40.20">
    <property type="entry name" value="Ankyrin repeat-containing domain"/>
    <property type="match status" value="1"/>
</dbReference>
<feature type="repeat" description="ANK" evidence="1">
    <location>
        <begin position="107"/>
        <end position="139"/>
    </location>
</feature>
<reference evidence="2 3" key="1">
    <citation type="submission" date="2020-08" db="EMBL/GenBank/DDBJ databases">
        <title>Functional genomics of gut bacteria from endangered species of beetles.</title>
        <authorList>
            <person name="Carlos-Shanley C."/>
        </authorList>
    </citation>
    <scope>NUCLEOTIDE SEQUENCE [LARGE SCALE GENOMIC DNA]</scope>
    <source>
        <strain evidence="2 3">S00151</strain>
    </source>
</reference>
<name>A0A840KF09_9FLAO</name>
<accession>A0A840KF09</accession>
<dbReference type="InterPro" id="IPR036770">
    <property type="entry name" value="Ankyrin_rpt-contain_sf"/>
</dbReference>
<dbReference type="Pfam" id="PF00023">
    <property type="entry name" value="Ank"/>
    <property type="match status" value="1"/>
</dbReference>
<dbReference type="SUPFAM" id="SSF48403">
    <property type="entry name" value="Ankyrin repeat"/>
    <property type="match status" value="1"/>
</dbReference>
<sequence length="247" mass="28091">MDYFQKIIYDIEVLSPEGIKECFENGVDPNGTFRDKPLINELITGYLRSERFKECIRVFTEYGLDFNDQLLLAVLTDDASSLEEILTRNPSDIHRKYSFNCAFTPLHEASLLHICAEYNHLSCAKVLIAHGFDVNTKAGIDENGFGGHTAIFHTVNQNSGDFLEFTKHLISESSDLTYTVKGLIWGENYEWETFIPSVNPMSYAMMGLLPQFQRTERQIYDTVSVLLKGAYGIDYIPVNVPNTYLGK</sequence>
<dbReference type="PROSITE" id="PS50088">
    <property type="entry name" value="ANK_REPEAT"/>
    <property type="match status" value="1"/>
</dbReference>
<protein>
    <recommendedName>
        <fullName evidence="4">Ankyrin repeat protein</fullName>
    </recommendedName>
</protein>
<dbReference type="RefSeq" id="WP_184186489.1">
    <property type="nucleotide sequence ID" value="NZ_JACHLE010000001.1"/>
</dbReference>
<evidence type="ECO:0008006" key="4">
    <source>
        <dbReference type="Google" id="ProtNLM"/>
    </source>
</evidence>
<dbReference type="SMART" id="SM00248">
    <property type="entry name" value="ANK"/>
    <property type="match status" value="3"/>
</dbReference>
<evidence type="ECO:0000313" key="2">
    <source>
        <dbReference type="EMBL" id="MBB4806110.1"/>
    </source>
</evidence>
<comment type="caution">
    <text evidence="2">The sequence shown here is derived from an EMBL/GenBank/DDBJ whole genome shotgun (WGS) entry which is preliminary data.</text>
</comment>